<dbReference type="AlphaFoldDB" id="E0U828"/>
<sequence>MKVLYEVSNLGIGYKDDKARTGVFRVIENVIDEILKLPDVEPRFISYMNFFEAALTRRYFEQQRPDLLNKMIELWNTSLDSNKVHLYLNILESIQTNQSRTIFNRAKRKIQSSFLSIIERLSVPNNFLEKIDIYHSFFYAFPSHYKIQAKARVMTIYDIIPLLMPDVFEKQLIKSFKKNLASIDINKDWVICISESTKRDFCELMKMSEERAFVTHLAASNNFYKQTNQEKIQIACQKYGIPKGKYILGLSTLEPRKNNQRLIKCYYQLLLEKSLEDIYLVLVGSKGWLYDEIFETVNSYPELKNKVIFTGYVDDEDLSSIYSGATLFVYPSLYEGFGLPPLEAMQCGVPVITSNTSSLPEVVGDAGIMINPKDEDALCQAILNLLNNSDLQKELSEKGLERAKIFNWEKCARETVEIYQKILS</sequence>
<feature type="domain" description="Glycosyl transferase family 1" evidence="2">
    <location>
        <begin position="237"/>
        <end position="400"/>
    </location>
</feature>
<dbReference type="SUPFAM" id="SSF53756">
    <property type="entry name" value="UDP-Glycosyltransferase/glycogen phosphorylase"/>
    <property type="match status" value="1"/>
</dbReference>
<dbReference type="Pfam" id="PF00534">
    <property type="entry name" value="Glycos_transf_1"/>
    <property type="match status" value="1"/>
</dbReference>
<keyword evidence="1 3" id="KW-0808">Transferase</keyword>
<dbReference type="STRING" id="497965.Cyan7822_5354"/>
<dbReference type="KEGG" id="cyj:Cyan7822_5354"/>
<dbReference type="CDD" id="cd03809">
    <property type="entry name" value="GT4_MtfB-like"/>
    <property type="match status" value="1"/>
</dbReference>
<gene>
    <name evidence="3" type="ordered locus">Cyan7822_5354</name>
</gene>
<evidence type="ECO:0000256" key="1">
    <source>
        <dbReference type="ARBA" id="ARBA00022679"/>
    </source>
</evidence>
<dbReference type="PANTHER" id="PTHR46401:SF2">
    <property type="entry name" value="GLYCOSYLTRANSFERASE WBBK-RELATED"/>
    <property type="match status" value="1"/>
</dbReference>
<dbReference type="Gene3D" id="3.40.50.2000">
    <property type="entry name" value="Glycogen Phosphorylase B"/>
    <property type="match status" value="2"/>
</dbReference>
<keyword evidence="4" id="KW-1185">Reference proteome</keyword>
<dbReference type="RefSeq" id="WP_013325271.1">
    <property type="nucleotide sequence ID" value="NC_014501.1"/>
</dbReference>
<accession>E0U828</accession>
<evidence type="ECO:0000313" key="3">
    <source>
        <dbReference type="EMBL" id="ADN17233.1"/>
    </source>
</evidence>
<dbReference type="HOGENOM" id="CLU_009583_27_0_3"/>
<dbReference type="GO" id="GO:0016757">
    <property type="term" value="F:glycosyltransferase activity"/>
    <property type="evidence" value="ECO:0007669"/>
    <property type="project" value="InterPro"/>
</dbReference>
<reference evidence="4" key="1">
    <citation type="journal article" date="2011" name="MBio">
        <title>Novel metabolic attributes of the genus Cyanothece, comprising a group of unicellular nitrogen-fixing Cyanobacteria.</title>
        <authorList>
            <person name="Bandyopadhyay A."/>
            <person name="Elvitigala T."/>
            <person name="Welsh E."/>
            <person name="Stockel J."/>
            <person name="Liberton M."/>
            <person name="Min H."/>
            <person name="Sherman L.A."/>
            <person name="Pakrasi H.B."/>
        </authorList>
    </citation>
    <scope>NUCLEOTIDE SEQUENCE [LARGE SCALE GENOMIC DNA]</scope>
    <source>
        <strain evidence="4">PCC 7822</strain>
    </source>
</reference>
<dbReference type="OrthoDB" id="9797829at2"/>
<organism evidence="3 4">
    <name type="scientific">Gloeothece verrucosa (strain PCC 7822)</name>
    <name type="common">Cyanothece sp. (strain PCC 7822)</name>
    <dbReference type="NCBI Taxonomy" id="497965"/>
    <lineage>
        <taxon>Bacteria</taxon>
        <taxon>Bacillati</taxon>
        <taxon>Cyanobacteriota</taxon>
        <taxon>Cyanophyceae</taxon>
        <taxon>Oscillatoriophycideae</taxon>
        <taxon>Chroococcales</taxon>
        <taxon>Aphanothecaceae</taxon>
        <taxon>Gloeothece</taxon>
        <taxon>Gloeothece verrucosa</taxon>
    </lineage>
</organism>
<dbReference type="InterPro" id="IPR001296">
    <property type="entry name" value="Glyco_trans_1"/>
</dbReference>
<dbReference type="FunFam" id="3.40.50.2000:FF:000119">
    <property type="entry name" value="Glycosyl transferase group 1"/>
    <property type="match status" value="1"/>
</dbReference>
<dbReference type="EMBL" id="CP002198">
    <property type="protein sequence ID" value="ADN17233.1"/>
    <property type="molecule type" value="Genomic_DNA"/>
</dbReference>
<dbReference type="Proteomes" id="UP000008206">
    <property type="component" value="Chromosome"/>
</dbReference>
<dbReference type="PANTHER" id="PTHR46401">
    <property type="entry name" value="GLYCOSYLTRANSFERASE WBBK-RELATED"/>
    <property type="match status" value="1"/>
</dbReference>
<name>E0U828_GLOV7</name>
<protein>
    <submittedName>
        <fullName evidence="3">Glycosyl transferase group 1</fullName>
    </submittedName>
</protein>
<proteinExistence type="predicted"/>
<dbReference type="GO" id="GO:0009103">
    <property type="term" value="P:lipopolysaccharide biosynthetic process"/>
    <property type="evidence" value="ECO:0007669"/>
    <property type="project" value="TreeGrafter"/>
</dbReference>
<evidence type="ECO:0000313" key="4">
    <source>
        <dbReference type="Proteomes" id="UP000008206"/>
    </source>
</evidence>
<evidence type="ECO:0000259" key="2">
    <source>
        <dbReference type="Pfam" id="PF00534"/>
    </source>
</evidence>
<dbReference type="CAZy" id="GT4">
    <property type="family name" value="Glycosyltransferase Family 4"/>
</dbReference>
<dbReference type="eggNOG" id="COG0438">
    <property type="taxonomic scope" value="Bacteria"/>
</dbReference>